<gene>
    <name evidence="3" type="ORF">ACFFR3_07730</name>
</gene>
<dbReference type="InterPro" id="IPR023393">
    <property type="entry name" value="START-like_dom_sf"/>
</dbReference>
<sequence>MDMVDEINKTHRELIDGERKVQVLRRHYDAEIEDVWQAVTDADRIARWFLPVTGDLRLGGHYQLEGNAHGEILRCEPPSMFAISWLFGPAPGFSEVEVSLTAKDGGTVLELRHTAEVPEEMWAQFGPGATGVGWDLGLLGLALHLTGGVKPEADTFHETDEGRRCIVTSSKAWGEAHRAAGGSPDLVASTVAATTAFYAPE</sequence>
<evidence type="ECO:0000256" key="1">
    <source>
        <dbReference type="ARBA" id="ARBA00006817"/>
    </source>
</evidence>
<dbReference type="CDD" id="cd08899">
    <property type="entry name" value="SRPBCC_CalC_Aha1-like_6"/>
    <property type="match status" value="1"/>
</dbReference>
<dbReference type="InterPro" id="IPR013538">
    <property type="entry name" value="ASHA1/2-like_C"/>
</dbReference>
<dbReference type="Pfam" id="PF08327">
    <property type="entry name" value="AHSA1"/>
    <property type="match status" value="1"/>
</dbReference>
<evidence type="ECO:0000313" key="4">
    <source>
        <dbReference type="Proteomes" id="UP001589568"/>
    </source>
</evidence>
<feature type="domain" description="Activator of Hsp90 ATPase homologue 1/2-like C-terminal" evidence="2">
    <location>
        <begin position="29"/>
        <end position="134"/>
    </location>
</feature>
<keyword evidence="4" id="KW-1185">Reference proteome</keyword>
<accession>A0ABV5NGH2</accession>
<proteinExistence type="inferred from homology"/>
<dbReference type="RefSeq" id="WP_379482831.1">
    <property type="nucleotide sequence ID" value="NZ_JBHMCF010000008.1"/>
</dbReference>
<name>A0ABV5NGH2_9ACTN</name>
<evidence type="ECO:0000259" key="2">
    <source>
        <dbReference type="Pfam" id="PF08327"/>
    </source>
</evidence>
<dbReference type="SUPFAM" id="SSF55961">
    <property type="entry name" value="Bet v1-like"/>
    <property type="match status" value="1"/>
</dbReference>
<comment type="caution">
    <text evidence="3">The sequence shown here is derived from an EMBL/GenBank/DDBJ whole genome shotgun (WGS) entry which is preliminary data.</text>
</comment>
<dbReference type="Proteomes" id="UP001589568">
    <property type="component" value="Unassembled WGS sequence"/>
</dbReference>
<protein>
    <submittedName>
        <fullName evidence="3">SRPBCC family protein</fullName>
    </submittedName>
</protein>
<evidence type="ECO:0000313" key="3">
    <source>
        <dbReference type="EMBL" id="MFB9469393.1"/>
    </source>
</evidence>
<dbReference type="EMBL" id="JBHMCF010000008">
    <property type="protein sequence ID" value="MFB9469393.1"/>
    <property type="molecule type" value="Genomic_DNA"/>
</dbReference>
<dbReference type="Gene3D" id="3.30.530.20">
    <property type="match status" value="1"/>
</dbReference>
<organism evidence="3 4">
    <name type="scientific">Nonomuraea salmonea</name>
    <dbReference type="NCBI Taxonomy" id="46181"/>
    <lineage>
        <taxon>Bacteria</taxon>
        <taxon>Bacillati</taxon>
        <taxon>Actinomycetota</taxon>
        <taxon>Actinomycetes</taxon>
        <taxon>Streptosporangiales</taxon>
        <taxon>Streptosporangiaceae</taxon>
        <taxon>Nonomuraea</taxon>
    </lineage>
</organism>
<reference evidence="3 4" key="1">
    <citation type="submission" date="2024-09" db="EMBL/GenBank/DDBJ databases">
        <authorList>
            <person name="Sun Q."/>
            <person name="Mori K."/>
        </authorList>
    </citation>
    <scope>NUCLEOTIDE SEQUENCE [LARGE SCALE GENOMIC DNA]</scope>
    <source>
        <strain evidence="3 4">JCM 3324</strain>
    </source>
</reference>
<comment type="similarity">
    <text evidence="1">Belongs to the AHA1 family.</text>
</comment>